<gene>
    <name evidence="2" type="ORF">SAMN05444159_2628</name>
</gene>
<evidence type="ECO:0000313" key="3">
    <source>
        <dbReference type="Proteomes" id="UP000189935"/>
    </source>
</evidence>
<sequence>MTDHTAQTAEFVNSERSQGMQDVLLVSTFGLWVGLLGLMPVVALRLFA</sequence>
<protein>
    <submittedName>
        <fullName evidence="2">Uncharacterized protein</fullName>
    </submittedName>
</protein>
<name>A0A1M6QC67_9BRAD</name>
<keyword evidence="1" id="KW-0472">Membrane</keyword>
<feature type="transmembrane region" description="Helical" evidence="1">
    <location>
        <begin position="23"/>
        <end position="47"/>
    </location>
</feature>
<keyword evidence="1" id="KW-0812">Transmembrane</keyword>
<dbReference type="EMBL" id="LT670844">
    <property type="protein sequence ID" value="SHK17879.1"/>
    <property type="molecule type" value="Genomic_DNA"/>
</dbReference>
<organism evidence="2 3">
    <name type="scientific">Bradyrhizobium lablabi</name>
    <dbReference type="NCBI Taxonomy" id="722472"/>
    <lineage>
        <taxon>Bacteria</taxon>
        <taxon>Pseudomonadati</taxon>
        <taxon>Pseudomonadota</taxon>
        <taxon>Alphaproteobacteria</taxon>
        <taxon>Hyphomicrobiales</taxon>
        <taxon>Nitrobacteraceae</taxon>
        <taxon>Bradyrhizobium</taxon>
    </lineage>
</organism>
<accession>A0A1M6QC67</accession>
<dbReference type="OrthoDB" id="8250284at2"/>
<dbReference type="AlphaFoldDB" id="A0A1M6QC67"/>
<keyword evidence="1" id="KW-1133">Transmembrane helix</keyword>
<dbReference type="RefSeq" id="WP_154071287.1">
    <property type="nucleotide sequence ID" value="NZ_LT670844.1"/>
</dbReference>
<dbReference type="Proteomes" id="UP000189935">
    <property type="component" value="Chromosome I"/>
</dbReference>
<reference evidence="2 3" key="1">
    <citation type="submission" date="2016-11" db="EMBL/GenBank/DDBJ databases">
        <authorList>
            <person name="Jaros S."/>
            <person name="Januszkiewicz K."/>
            <person name="Wedrychowicz H."/>
        </authorList>
    </citation>
    <scope>NUCLEOTIDE SEQUENCE [LARGE SCALE GENOMIC DNA]</scope>
    <source>
        <strain evidence="2 3">GAS499</strain>
    </source>
</reference>
<evidence type="ECO:0000313" key="2">
    <source>
        <dbReference type="EMBL" id="SHK17879.1"/>
    </source>
</evidence>
<proteinExistence type="predicted"/>
<evidence type="ECO:0000256" key="1">
    <source>
        <dbReference type="SAM" id="Phobius"/>
    </source>
</evidence>